<evidence type="ECO:0000259" key="7">
    <source>
        <dbReference type="Pfam" id="PF08281"/>
    </source>
</evidence>
<dbReference type="InterPro" id="IPR014284">
    <property type="entry name" value="RNA_pol_sigma-70_dom"/>
</dbReference>
<accession>A0ABW2H8Y6</accession>
<protein>
    <submittedName>
        <fullName evidence="8">SigE family RNA polymerase sigma factor</fullName>
    </submittedName>
</protein>
<dbReference type="Proteomes" id="UP001596392">
    <property type="component" value="Unassembled WGS sequence"/>
</dbReference>
<organism evidence="8 9">
    <name type="scientific">Catellatospora aurea</name>
    <dbReference type="NCBI Taxonomy" id="1337874"/>
    <lineage>
        <taxon>Bacteria</taxon>
        <taxon>Bacillati</taxon>
        <taxon>Actinomycetota</taxon>
        <taxon>Actinomycetes</taxon>
        <taxon>Micromonosporales</taxon>
        <taxon>Micromonosporaceae</taxon>
        <taxon>Catellatospora</taxon>
    </lineage>
</organism>
<feature type="domain" description="RNA polymerase sigma-70 region 2" evidence="6">
    <location>
        <begin position="17"/>
        <end position="77"/>
    </location>
</feature>
<evidence type="ECO:0000313" key="9">
    <source>
        <dbReference type="Proteomes" id="UP001596392"/>
    </source>
</evidence>
<evidence type="ECO:0000256" key="5">
    <source>
        <dbReference type="ARBA" id="ARBA00023163"/>
    </source>
</evidence>
<dbReference type="RefSeq" id="WP_376809563.1">
    <property type="nucleotide sequence ID" value="NZ_JBHTAC010000044.1"/>
</dbReference>
<sequence>MDRDGEFTAYCAARSATLRNTAYLLCGDWHLAHDLTQTALIKLYLAWSRVSRHATIDAYARQVLVRVFLDERRRPWRRERGVIDQALLDRPTHDPAIAERMAVRAALAEVPPRQRAALVLRFWLDLSVDQAAEALRCSPGTVKSQTARGLATLRAALERMPELVEGQRR</sequence>
<keyword evidence="9" id="KW-1185">Reference proteome</keyword>
<dbReference type="NCBIfam" id="TIGR02937">
    <property type="entry name" value="sigma70-ECF"/>
    <property type="match status" value="1"/>
</dbReference>
<comment type="similarity">
    <text evidence="1">Belongs to the sigma-70 factor family. ECF subfamily.</text>
</comment>
<dbReference type="InterPro" id="IPR013324">
    <property type="entry name" value="RNA_pol_sigma_r3/r4-like"/>
</dbReference>
<comment type="caution">
    <text evidence="8">The sequence shown here is derived from an EMBL/GenBank/DDBJ whole genome shotgun (WGS) entry which is preliminary data.</text>
</comment>
<dbReference type="InterPro" id="IPR036388">
    <property type="entry name" value="WH-like_DNA-bd_sf"/>
</dbReference>
<evidence type="ECO:0000313" key="8">
    <source>
        <dbReference type="EMBL" id="MFC7246778.1"/>
    </source>
</evidence>
<keyword evidence="3" id="KW-0731">Sigma factor</keyword>
<dbReference type="PANTHER" id="PTHR43133:SF50">
    <property type="entry name" value="ECF RNA POLYMERASE SIGMA FACTOR SIGM"/>
    <property type="match status" value="1"/>
</dbReference>
<dbReference type="NCBIfam" id="TIGR02983">
    <property type="entry name" value="SigE-fam_strep"/>
    <property type="match status" value="1"/>
</dbReference>
<dbReference type="SUPFAM" id="SSF88659">
    <property type="entry name" value="Sigma3 and sigma4 domains of RNA polymerase sigma factors"/>
    <property type="match status" value="1"/>
</dbReference>
<dbReference type="InterPro" id="IPR014325">
    <property type="entry name" value="RNA_pol_sigma-E_actinobac"/>
</dbReference>
<reference evidence="9" key="1">
    <citation type="journal article" date="2019" name="Int. J. Syst. Evol. Microbiol.">
        <title>The Global Catalogue of Microorganisms (GCM) 10K type strain sequencing project: providing services to taxonomists for standard genome sequencing and annotation.</title>
        <authorList>
            <consortium name="The Broad Institute Genomics Platform"/>
            <consortium name="The Broad Institute Genome Sequencing Center for Infectious Disease"/>
            <person name="Wu L."/>
            <person name="Ma J."/>
        </authorList>
    </citation>
    <scope>NUCLEOTIDE SEQUENCE [LARGE SCALE GENOMIC DNA]</scope>
    <source>
        <strain evidence="9">CGMCC 1.9106</strain>
    </source>
</reference>
<evidence type="ECO:0000256" key="4">
    <source>
        <dbReference type="ARBA" id="ARBA00023125"/>
    </source>
</evidence>
<evidence type="ECO:0000259" key="6">
    <source>
        <dbReference type="Pfam" id="PF04542"/>
    </source>
</evidence>
<dbReference type="Gene3D" id="1.10.10.10">
    <property type="entry name" value="Winged helix-like DNA-binding domain superfamily/Winged helix DNA-binding domain"/>
    <property type="match status" value="1"/>
</dbReference>
<dbReference type="InterPro" id="IPR039425">
    <property type="entry name" value="RNA_pol_sigma-70-like"/>
</dbReference>
<evidence type="ECO:0000256" key="1">
    <source>
        <dbReference type="ARBA" id="ARBA00010641"/>
    </source>
</evidence>
<dbReference type="PANTHER" id="PTHR43133">
    <property type="entry name" value="RNA POLYMERASE ECF-TYPE SIGMA FACTO"/>
    <property type="match status" value="1"/>
</dbReference>
<keyword evidence="2" id="KW-0805">Transcription regulation</keyword>
<feature type="domain" description="RNA polymerase sigma factor 70 region 4 type 2" evidence="7">
    <location>
        <begin position="101"/>
        <end position="153"/>
    </location>
</feature>
<gene>
    <name evidence="8" type="ORF">ACFQO7_30245</name>
</gene>
<dbReference type="SUPFAM" id="SSF88946">
    <property type="entry name" value="Sigma2 domain of RNA polymerase sigma factors"/>
    <property type="match status" value="1"/>
</dbReference>
<dbReference type="InterPro" id="IPR013249">
    <property type="entry name" value="RNA_pol_sigma70_r4_t2"/>
</dbReference>
<dbReference type="Pfam" id="PF08281">
    <property type="entry name" value="Sigma70_r4_2"/>
    <property type="match status" value="1"/>
</dbReference>
<keyword evidence="4" id="KW-0238">DNA-binding</keyword>
<dbReference type="InterPro" id="IPR013325">
    <property type="entry name" value="RNA_pol_sigma_r2"/>
</dbReference>
<proteinExistence type="inferred from homology"/>
<evidence type="ECO:0000256" key="3">
    <source>
        <dbReference type="ARBA" id="ARBA00023082"/>
    </source>
</evidence>
<name>A0ABW2H8Y6_9ACTN</name>
<dbReference type="Pfam" id="PF04542">
    <property type="entry name" value="Sigma70_r2"/>
    <property type="match status" value="1"/>
</dbReference>
<keyword evidence="5" id="KW-0804">Transcription</keyword>
<dbReference type="InterPro" id="IPR007627">
    <property type="entry name" value="RNA_pol_sigma70_r2"/>
</dbReference>
<evidence type="ECO:0000256" key="2">
    <source>
        <dbReference type="ARBA" id="ARBA00023015"/>
    </source>
</evidence>
<dbReference type="Gene3D" id="1.10.1740.10">
    <property type="match status" value="1"/>
</dbReference>
<dbReference type="CDD" id="cd06171">
    <property type="entry name" value="Sigma70_r4"/>
    <property type="match status" value="1"/>
</dbReference>
<dbReference type="EMBL" id="JBHTAC010000044">
    <property type="protein sequence ID" value="MFC7246778.1"/>
    <property type="molecule type" value="Genomic_DNA"/>
</dbReference>